<proteinExistence type="predicted"/>
<organism evidence="1 2">
    <name type="scientific">Cladorrhinum samala</name>
    <dbReference type="NCBI Taxonomy" id="585594"/>
    <lineage>
        <taxon>Eukaryota</taxon>
        <taxon>Fungi</taxon>
        <taxon>Dikarya</taxon>
        <taxon>Ascomycota</taxon>
        <taxon>Pezizomycotina</taxon>
        <taxon>Sordariomycetes</taxon>
        <taxon>Sordariomycetidae</taxon>
        <taxon>Sordariales</taxon>
        <taxon>Podosporaceae</taxon>
        <taxon>Cladorrhinum</taxon>
    </lineage>
</organism>
<name>A0AAV9HWH3_9PEZI</name>
<gene>
    <name evidence="1" type="ORF">QBC42DRAFT_263059</name>
</gene>
<protein>
    <recommendedName>
        <fullName evidence="3">BTB domain-containing protein</fullName>
    </recommendedName>
</protein>
<accession>A0AAV9HWH3</accession>
<sequence>MSTQEIDPSGDAIITLRSSKAPFAVWEPRPAIKDLSADDPCGGSIEKTENKKMHEKELLLTTPEVDPDAGTVRFLVSSRHLTLASPMIKAMLSNSSGWSEAQKDGAGLYQIEAEGWDETAFTIVLDVLHCRYRKVPQTVELEMLAKIAVVVDYYQVHEAMVLASRTWLGSLKAAELQPTNLNRELCLWLTVASVFTEAEMFKSLTRVAMMQSWAGMKFPADLPIPSGVSSRIQTLRLYCVKLISRVLRGLSEDYVEGRRGCTFECTAMHLGVLTLKMGQLKIGNSIFMGLATLEELTNGLKEMKSPDWYDWRGNSHSCRAKTGSTASVANKVLDDLGYPVDGTLDTLATQLARSVTDMTGLELSDFVKARPGKETLLERLSRFDISGRPRMATMYDR</sequence>
<dbReference type="AlphaFoldDB" id="A0AAV9HWH3"/>
<dbReference type="Proteomes" id="UP001321749">
    <property type="component" value="Unassembled WGS sequence"/>
</dbReference>
<reference evidence="1" key="2">
    <citation type="submission" date="2023-06" db="EMBL/GenBank/DDBJ databases">
        <authorList>
            <consortium name="Lawrence Berkeley National Laboratory"/>
            <person name="Mondo S.J."/>
            <person name="Hensen N."/>
            <person name="Bonometti L."/>
            <person name="Westerberg I."/>
            <person name="Brannstrom I.O."/>
            <person name="Guillou S."/>
            <person name="Cros-Aarteil S."/>
            <person name="Calhoun S."/>
            <person name="Haridas S."/>
            <person name="Kuo A."/>
            <person name="Pangilinan J."/>
            <person name="Riley R."/>
            <person name="Labutti K."/>
            <person name="Andreopoulos B."/>
            <person name="Lipzen A."/>
            <person name="Chen C."/>
            <person name="Yanf M."/>
            <person name="Daum C."/>
            <person name="Ng V."/>
            <person name="Clum A."/>
            <person name="Steindorff A."/>
            <person name="Ohm R."/>
            <person name="Martin F."/>
            <person name="Silar P."/>
            <person name="Natvig D."/>
            <person name="Lalanne C."/>
            <person name="Gautier V."/>
            <person name="Ament-Velasquez S.L."/>
            <person name="Kruys A."/>
            <person name="Hutchinson M.I."/>
            <person name="Powell A.J."/>
            <person name="Barry K."/>
            <person name="Miller A.N."/>
            <person name="Grigoriev I.V."/>
            <person name="Debuchy R."/>
            <person name="Gladieux P."/>
            <person name="Thoren M.H."/>
            <person name="Johannesson H."/>
        </authorList>
    </citation>
    <scope>NUCLEOTIDE SEQUENCE</scope>
    <source>
        <strain evidence="1">PSN324</strain>
    </source>
</reference>
<evidence type="ECO:0000313" key="1">
    <source>
        <dbReference type="EMBL" id="KAK4464678.1"/>
    </source>
</evidence>
<evidence type="ECO:0000313" key="2">
    <source>
        <dbReference type="Proteomes" id="UP001321749"/>
    </source>
</evidence>
<dbReference type="EMBL" id="MU864946">
    <property type="protein sequence ID" value="KAK4464678.1"/>
    <property type="molecule type" value="Genomic_DNA"/>
</dbReference>
<comment type="caution">
    <text evidence="1">The sequence shown here is derived from an EMBL/GenBank/DDBJ whole genome shotgun (WGS) entry which is preliminary data.</text>
</comment>
<dbReference type="Gene3D" id="3.30.710.10">
    <property type="entry name" value="Potassium Channel Kv1.1, Chain A"/>
    <property type="match status" value="1"/>
</dbReference>
<dbReference type="InterPro" id="IPR011333">
    <property type="entry name" value="SKP1/BTB/POZ_sf"/>
</dbReference>
<evidence type="ECO:0008006" key="3">
    <source>
        <dbReference type="Google" id="ProtNLM"/>
    </source>
</evidence>
<keyword evidence="2" id="KW-1185">Reference proteome</keyword>
<reference evidence="1" key="1">
    <citation type="journal article" date="2023" name="Mol. Phylogenet. Evol.">
        <title>Genome-scale phylogeny and comparative genomics of the fungal order Sordariales.</title>
        <authorList>
            <person name="Hensen N."/>
            <person name="Bonometti L."/>
            <person name="Westerberg I."/>
            <person name="Brannstrom I.O."/>
            <person name="Guillou S."/>
            <person name="Cros-Aarteil S."/>
            <person name="Calhoun S."/>
            <person name="Haridas S."/>
            <person name="Kuo A."/>
            <person name="Mondo S."/>
            <person name="Pangilinan J."/>
            <person name="Riley R."/>
            <person name="LaButti K."/>
            <person name="Andreopoulos B."/>
            <person name="Lipzen A."/>
            <person name="Chen C."/>
            <person name="Yan M."/>
            <person name="Daum C."/>
            <person name="Ng V."/>
            <person name="Clum A."/>
            <person name="Steindorff A."/>
            <person name="Ohm R.A."/>
            <person name="Martin F."/>
            <person name="Silar P."/>
            <person name="Natvig D.O."/>
            <person name="Lalanne C."/>
            <person name="Gautier V."/>
            <person name="Ament-Velasquez S.L."/>
            <person name="Kruys A."/>
            <person name="Hutchinson M.I."/>
            <person name="Powell A.J."/>
            <person name="Barry K."/>
            <person name="Miller A.N."/>
            <person name="Grigoriev I.V."/>
            <person name="Debuchy R."/>
            <person name="Gladieux P."/>
            <person name="Hiltunen Thoren M."/>
            <person name="Johannesson H."/>
        </authorList>
    </citation>
    <scope>NUCLEOTIDE SEQUENCE</scope>
    <source>
        <strain evidence="1">PSN324</strain>
    </source>
</reference>